<evidence type="ECO:0000256" key="1">
    <source>
        <dbReference type="ARBA" id="ARBA00022448"/>
    </source>
</evidence>
<dbReference type="Proteomes" id="UP000054925">
    <property type="component" value="Unassembled WGS sequence"/>
</dbReference>
<evidence type="ECO:0000313" key="4">
    <source>
        <dbReference type="Proteomes" id="UP000054925"/>
    </source>
</evidence>
<dbReference type="GO" id="GO:0005829">
    <property type="term" value="C:cytosol"/>
    <property type="evidence" value="ECO:0007669"/>
    <property type="project" value="TreeGrafter"/>
</dbReference>
<dbReference type="Pfam" id="PF06635">
    <property type="entry name" value="T3SS_SCTL"/>
    <property type="match status" value="1"/>
</dbReference>
<dbReference type="PANTHER" id="PTHR34982:SF1">
    <property type="entry name" value="FLAGELLAR ASSEMBLY PROTEIN FLIH"/>
    <property type="match status" value="1"/>
</dbReference>
<dbReference type="EMBL" id="FCOL02000004">
    <property type="protein sequence ID" value="SAL26683.1"/>
    <property type="molecule type" value="Genomic_DNA"/>
</dbReference>
<dbReference type="PANTHER" id="PTHR34982">
    <property type="entry name" value="YOP PROTEINS TRANSLOCATION PROTEIN L"/>
    <property type="match status" value="1"/>
</dbReference>
<keyword evidence="2" id="KW-0653">Protein transport</keyword>
<evidence type="ECO:0000256" key="2">
    <source>
        <dbReference type="ARBA" id="ARBA00022927"/>
    </source>
</evidence>
<sequence length="241" mass="26145">MLICKVGKWRVESDGLIASKEFRSLGTLRQLERSRAQEAAREARAGAARIRELKRRALARGYAAGRARAASELVSRAAQPAFVARCLEDHLVLIAMQAVSQLLGDMPAALTLPHLLRRCILASRSQRAVSVRVAPHAFDAASQFIAEVERELGAPLFDVLADASLPAHACVIETEYGVIDGSLRAQLPAIQRGMRDAIAAVLRDHAYLDGGLLRQFGVVESRLREVVGTLERPALVRSVAA</sequence>
<gene>
    <name evidence="3" type="ORF">AWB67_01095</name>
</gene>
<dbReference type="RefSeq" id="WP_087655208.1">
    <property type="nucleotide sequence ID" value="NZ_FCOL02000004.1"/>
</dbReference>
<dbReference type="OrthoDB" id="9003843at2"/>
<dbReference type="GO" id="GO:0015031">
    <property type="term" value="P:protein transport"/>
    <property type="evidence" value="ECO:0007669"/>
    <property type="project" value="UniProtKB-KW"/>
</dbReference>
<keyword evidence="1" id="KW-0813">Transport</keyword>
<organism evidence="3 4">
    <name type="scientific">Caballeronia terrestris</name>
    <dbReference type="NCBI Taxonomy" id="1226301"/>
    <lineage>
        <taxon>Bacteria</taxon>
        <taxon>Pseudomonadati</taxon>
        <taxon>Pseudomonadota</taxon>
        <taxon>Betaproteobacteria</taxon>
        <taxon>Burkholderiales</taxon>
        <taxon>Burkholderiaceae</taxon>
        <taxon>Caballeronia</taxon>
    </lineage>
</organism>
<keyword evidence="4" id="KW-1185">Reference proteome</keyword>
<name>A0A158G440_9BURK</name>
<comment type="caution">
    <text evidence="3">The sequence shown here is derived from an EMBL/GenBank/DDBJ whole genome shotgun (WGS) entry which is preliminary data.</text>
</comment>
<dbReference type="InterPro" id="IPR010586">
    <property type="entry name" value="T3SS_stator_protein"/>
</dbReference>
<protein>
    <submittedName>
        <fullName evidence="3">HrpE/YscL family type III secretion apparatus protein</fullName>
    </submittedName>
</protein>
<dbReference type="InterPro" id="IPR051472">
    <property type="entry name" value="T3SS_Stator/FliH"/>
</dbReference>
<proteinExistence type="predicted"/>
<dbReference type="AlphaFoldDB" id="A0A158G440"/>
<evidence type="ECO:0000313" key="3">
    <source>
        <dbReference type="EMBL" id="SAL26683.1"/>
    </source>
</evidence>
<accession>A0A158G440</accession>
<reference evidence="3" key="1">
    <citation type="submission" date="2016-01" db="EMBL/GenBank/DDBJ databases">
        <authorList>
            <person name="Peeters C."/>
        </authorList>
    </citation>
    <scope>NUCLEOTIDE SEQUENCE [LARGE SCALE GENOMIC DNA]</scope>
    <source>
        <strain evidence="3">LMG 22937</strain>
    </source>
</reference>